<protein>
    <submittedName>
        <fullName evidence="1">Uncharacterized protein</fullName>
    </submittedName>
</protein>
<reference evidence="1 2" key="1">
    <citation type="journal article" date="2024" name="Int. J. Syst. Evol. Microbiol.">
        <title>Lacrimispora brassicae sp. nov. isolated from fermented cabbage, and proposal of Clostridium indicum Gundawar et al. 2019 and Clostridium methoxybenzovorans Mechichi et al. 1999 as heterotypic synonyms of Lacrimispora amygdalina (Parshina et al. 2003) Haas and Blanchard 2020 and Lacrimispora indolis (McClung and McCoy 1957) Haas and Blanchard 2020, respectively.</title>
        <authorList>
            <person name="Kobayashi H."/>
            <person name="Tanizawa Y."/>
            <person name="Sakamoto M."/>
            <person name="Ohkuma M."/>
            <person name="Tohno M."/>
        </authorList>
    </citation>
    <scope>NUCLEOTIDE SEQUENCE [LARGE SCALE GENOMIC DNA]</scope>
    <source>
        <strain evidence="1 2">DSM 12857</strain>
    </source>
</reference>
<dbReference type="RefSeq" id="WP_170823088.1">
    <property type="nucleotide sequence ID" value="NZ_BRPJ01000074.1"/>
</dbReference>
<evidence type="ECO:0000313" key="1">
    <source>
        <dbReference type="EMBL" id="GLB31611.1"/>
    </source>
</evidence>
<organism evidence="1 2">
    <name type="scientific">Lacrimispora amygdalina</name>
    <dbReference type="NCBI Taxonomy" id="253257"/>
    <lineage>
        <taxon>Bacteria</taxon>
        <taxon>Bacillati</taxon>
        <taxon>Bacillota</taxon>
        <taxon>Clostridia</taxon>
        <taxon>Lachnospirales</taxon>
        <taxon>Lachnospiraceae</taxon>
        <taxon>Lacrimispora</taxon>
    </lineage>
</organism>
<proteinExistence type="predicted"/>
<gene>
    <name evidence="1" type="ORF">LAD12857_35340</name>
</gene>
<evidence type="ECO:0000313" key="2">
    <source>
        <dbReference type="Proteomes" id="UP001419084"/>
    </source>
</evidence>
<name>A0ABQ5M9G8_9FIRM</name>
<dbReference type="EMBL" id="BRPJ01000074">
    <property type="protein sequence ID" value="GLB31611.1"/>
    <property type="molecule type" value="Genomic_DNA"/>
</dbReference>
<comment type="caution">
    <text evidence="1">The sequence shown here is derived from an EMBL/GenBank/DDBJ whole genome shotgun (WGS) entry which is preliminary data.</text>
</comment>
<accession>A0ABQ5M9G8</accession>
<dbReference type="Proteomes" id="UP001419084">
    <property type="component" value="Unassembled WGS sequence"/>
</dbReference>
<keyword evidence="2" id="KW-1185">Reference proteome</keyword>
<sequence length="228" mass="26081">MKSKTEFYKAYFETLEKKGFSIQPPSSPDYVADIYHRDRQIAFYAKQDAIIKNPFAEVDEKLMDKLQSLAKTTAIGCGICSDKPYDEAVAAKEQNGVVRINEHNGVVLACKHHPIFDYVLSTYRKDAENSNAAIQRQYFYTKEAAFENFALRSGLVDEKKLFSETDLKILHAGLIKMRTIDKDLDQEDLNSVATLIDKIEDIVPELGKKERAFDFSKLFSQFENALER</sequence>